<proteinExistence type="predicted"/>
<dbReference type="InterPro" id="IPR018637">
    <property type="entry name" value="DUF2059"/>
</dbReference>
<name>A0ABV6JUQ1_9PROT</name>
<keyword evidence="2" id="KW-0732">Signal</keyword>
<dbReference type="RefSeq" id="WP_377045180.1">
    <property type="nucleotide sequence ID" value="NZ_JBHLUN010000009.1"/>
</dbReference>
<dbReference type="EMBL" id="JBHLUN010000009">
    <property type="protein sequence ID" value="MFC0409437.1"/>
    <property type="molecule type" value="Genomic_DNA"/>
</dbReference>
<evidence type="ECO:0000313" key="4">
    <source>
        <dbReference type="EMBL" id="MFC0409437.1"/>
    </source>
</evidence>
<reference evidence="4 5" key="1">
    <citation type="submission" date="2024-09" db="EMBL/GenBank/DDBJ databases">
        <authorList>
            <person name="Sun Q."/>
            <person name="Mori K."/>
        </authorList>
    </citation>
    <scope>NUCLEOTIDE SEQUENCE [LARGE SCALE GENOMIC DNA]</scope>
    <source>
        <strain evidence="4 5">TBRC 5777</strain>
    </source>
</reference>
<evidence type="ECO:0000313" key="5">
    <source>
        <dbReference type="Proteomes" id="UP001589865"/>
    </source>
</evidence>
<feature type="domain" description="DUF2059" evidence="3">
    <location>
        <begin position="121"/>
        <end position="178"/>
    </location>
</feature>
<dbReference type="Proteomes" id="UP001589865">
    <property type="component" value="Unassembled WGS sequence"/>
</dbReference>
<feature type="compositionally biased region" description="Pro residues" evidence="1">
    <location>
        <begin position="29"/>
        <end position="45"/>
    </location>
</feature>
<protein>
    <submittedName>
        <fullName evidence="4">DUF2059 domain-containing protein</fullName>
    </submittedName>
</protein>
<accession>A0ABV6JUQ1</accession>
<evidence type="ECO:0000259" key="3">
    <source>
        <dbReference type="Pfam" id="PF09832"/>
    </source>
</evidence>
<gene>
    <name evidence="4" type="ORF">ACFFGY_14380</name>
</gene>
<comment type="caution">
    <text evidence="4">The sequence shown here is derived from an EMBL/GenBank/DDBJ whole genome shotgun (WGS) entry which is preliminary data.</text>
</comment>
<feature type="chain" id="PRO_5047066544" evidence="2">
    <location>
        <begin position="25"/>
        <end position="195"/>
    </location>
</feature>
<keyword evidence="5" id="KW-1185">Reference proteome</keyword>
<sequence length="195" mass="20317">MNSFRSAALAVAVLLPLAGGSALAQAPAPARPAPTAPVPAAPMPAMPNGGATQPVAPERMAAARELANSLNLKATIDQMMPLMRSSMLQQMQAVAPKVPAADIATVLDDAILPEIKAQSGDFVELAAGVWAQNFTVEEIAQLKAFYDTPLGRKSLTLTPQITQQTMAVAQGWAGRVITDAIAKNRDALRAKGINL</sequence>
<feature type="signal peptide" evidence="2">
    <location>
        <begin position="1"/>
        <end position="24"/>
    </location>
</feature>
<organism evidence="4 5">
    <name type="scientific">Roseomonas elaeocarpi</name>
    <dbReference type="NCBI Taxonomy" id="907779"/>
    <lineage>
        <taxon>Bacteria</taxon>
        <taxon>Pseudomonadati</taxon>
        <taxon>Pseudomonadota</taxon>
        <taxon>Alphaproteobacteria</taxon>
        <taxon>Acetobacterales</taxon>
        <taxon>Roseomonadaceae</taxon>
        <taxon>Roseomonas</taxon>
    </lineage>
</organism>
<evidence type="ECO:0000256" key="2">
    <source>
        <dbReference type="SAM" id="SignalP"/>
    </source>
</evidence>
<dbReference type="Pfam" id="PF09832">
    <property type="entry name" value="DUF2059"/>
    <property type="match status" value="1"/>
</dbReference>
<evidence type="ECO:0000256" key="1">
    <source>
        <dbReference type="SAM" id="MobiDB-lite"/>
    </source>
</evidence>
<feature type="region of interest" description="Disordered" evidence="1">
    <location>
        <begin position="24"/>
        <end position="54"/>
    </location>
</feature>